<dbReference type="SMART" id="SM00421">
    <property type="entry name" value="HTH_LUXR"/>
    <property type="match status" value="1"/>
</dbReference>
<evidence type="ECO:0000313" key="8">
    <source>
        <dbReference type="Proteomes" id="UP000056750"/>
    </source>
</evidence>
<dbReference type="PROSITE" id="PS50110">
    <property type="entry name" value="RESPONSE_REGULATORY"/>
    <property type="match status" value="1"/>
</dbReference>
<gene>
    <name evidence="6" type="ORF">AVL57_17515</name>
    <name evidence="7" type="ORF">Q4527_14305</name>
</gene>
<feature type="domain" description="HTH luxR-type" evidence="4">
    <location>
        <begin position="147"/>
        <end position="212"/>
    </location>
</feature>
<dbReference type="GO" id="GO:0003677">
    <property type="term" value="F:DNA binding"/>
    <property type="evidence" value="ECO:0007669"/>
    <property type="project" value="UniProtKB-KW"/>
</dbReference>
<dbReference type="PRINTS" id="PR00038">
    <property type="entry name" value="HTHLUXR"/>
</dbReference>
<keyword evidence="8" id="KW-1185">Reference proteome</keyword>
<dbReference type="CDD" id="cd17535">
    <property type="entry name" value="REC_NarL-like"/>
    <property type="match status" value="1"/>
</dbReference>
<evidence type="ECO:0000313" key="6">
    <source>
        <dbReference type="EMBL" id="AMJ75603.1"/>
    </source>
</evidence>
<dbReference type="EMBL" id="JAUOQI010000010">
    <property type="protein sequence ID" value="MDO6578572.1"/>
    <property type="molecule type" value="Genomic_DNA"/>
</dbReference>
<evidence type="ECO:0000259" key="5">
    <source>
        <dbReference type="PROSITE" id="PS50110"/>
    </source>
</evidence>
<evidence type="ECO:0000313" key="7">
    <source>
        <dbReference type="EMBL" id="MDO6578572.1"/>
    </source>
</evidence>
<feature type="domain" description="Response regulatory" evidence="5">
    <location>
        <begin position="3"/>
        <end position="120"/>
    </location>
</feature>
<dbReference type="GO" id="GO:0006355">
    <property type="term" value="P:regulation of DNA-templated transcription"/>
    <property type="evidence" value="ECO:0007669"/>
    <property type="project" value="InterPro"/>
</dbReference>
<dbReference type="Gene3D" id="3.40.50.2300">
    <property type="match status" value="1"/>
</dbReference>
<keyword evidence="2" id="KW-0238">DNA-binding</keyword>
<sequence>MQRILIIDDHPIFRHAMVTILGKKFPDSQTLEANSLSEALELLEADAAFDLVMLDLNMPETCGLKGLLEIRNQHPNLPVVIISAETEKQNILQTISYGAVGFISKSSKIEEIATSVESIFEGNVCLPSEILRTSSVRNRVKKEDAISLDQIRSLTRKELAVLKYLTQGLANKVIAYELNISETTVKSHVSSILKKLGASNRVKVVASAANIDFNQYVFN</sequence>
<dbReference type="PROSITE" id="PS50043">
    <property type="entry name" value="HTH_LUXR_2"/>
    <property type="match status" value="1"/>
</dbReference>
<dbReference type="RefSeq" id="WP_057789552.1">
    <property type="nucleotide sequence ID" value="NZ_CAXIBE010000003.1"/>
</dbReference>
<evidence type="ECO:0000256" key="2">
    <source>
        <dbReference type="ARBA" id="ARBA00023125"/>
    </source>
</evidence>
<reference evidence="6 8" key="1">
    <citation type="submission" date="2015-12" db="EMBL/GenBank/DDBJ databases">
        <title>Intraspecies pangenome expansion in the marine bacterium Alteromonas.</title>
        <authorList>
            <person name="Lopez-Perez M."/>
            <person name="Rodriguez-Valera F."/>
        </authorList>
    </citation>
    <scope>NUCLEOTIDE SEQUENCE [LARGE SCALE GENOMIC DNA]</scope>
    <source>
        <strain evidence="6 8">LMG 21861</strain>
    </source>
</reference>
<dbReference type="SMART" id="SM00448">
    <property type="entry name" value="REC"/>
    <property type="match status" value="1"/>
</dbReference>
<feature type="modified residue" description="4-aspartylphosphate" evidence="3">
    <location>
        <position position="55"/>
    </location>
</feature>
<dbReference type="PANTHER" id="PTHR45566">
    <property type="entry name" value="HTH-TYPE TRANSCRIPTIONAL REGULATOR YHJB-RELATED"/>
    <property type="match status" value="1"/>
</dbReference>
<dbReference type="InterPro" id="IPR011006">
    <property type="entry name" value="CheY-like_superfamily"/>
</dbReference>
<evidence type="ECO:0000313" key="9">
    <source>
        <dbReference type="Proteomes" id="UP001170717"/>
    </source>
</evidence>
<dbReference type="InterPro" id="IPR058245">
    <property type="entry name" value="NreC/VraR/RcsB-like_REC"/>
</dbReference>
<dbReference type="Proteomes" id="UP001170717">
    <property type="component" value="Unassembled WGS sequence"/>
</dbReference>
<dbReference type="EMBL" id="CP013926">
    <property type="protein sequence ID" value="AMJ75603.1"/>
    <property type="molecule type" value="Genomic_DNA"/>
</dbReference>
<name>A0AAW7Z3U1_9ALTE</name>
<dbReference type="SUPFAM" id="SSF46894">
    <property type="entry name" value="C-terminal effector domain of the bipartite response regulators"/>
    <property type="match status" value="1"/>
</dbReference>
<dbReference type="SUPFAM" id="SSF52172">
    <property type="entry name" value="CheY-like"/>
    <property type="match status" value="1"/>
</dbReference>
<evidence type="ECO:0000256" key="3">
    <source>
        <dbReference type="PROSITE-ProRule" id="PRU00169"/>
    </source>
</evidence>
<dbReference type="InterPro" id="IPR051015">
    <property type="entry name" value="EvgA-like"/>
</dbReference>
<evidence type="ECO:0000259" key="4">
    <source>
        <dbReference type="PROSITE" id="PS50043"/>
    </source>
</evidence>
<dbReference type="Pfam" id="PF00196">
    <property type="entry name" value="GerE"/>
    <property type="match status" value="1"/>
</dbReference>
<dbReference type="AlphaFoldDB" id="A0AAW7Z3U1"/>
<evidence type="ECO:0000256" key="1">
    <source>
        <dbReference type="ARBA" id="ARBA00022553"/>
    </source>
</evidence>
<proteinExistence type="predicted"/>
<dbReference type="InterPro" id="IPR000792">
    <property type="entry name" value="Tscrpt_reg_LuxR_C"/>
</dbReference>
<protein>
    <submittedName>
        <fullName evidence="6">LuxR family transcriptional regulator</fullName>
    </submittedName>
    <submittedName>
        <fullName evidence="7">Response regulator transcription factor</fullName>
    </submittedName>
</protein>
<dbReference type="KEGG" id="asq:AVL57_17515"/>
<dbReference type="Proteomes" id="UP000056750">
    <property type="component" value="Chromosome"/>
</dbReference>
<dbReference type="InterPro" id="IPR001789">
    <property type="entry name" value="Sig_transdc_resp-reg_receiver"/>
</dbReference>
<dbReference type="Pfam" id="PF00072">
    <property type="entry name" value="Response_reg"/>
    <property type="match status" value="1"/>
</dbReference>
<accession>A0AAW7Z3U1</accession>
<dbReference type="PANTHER" id="PTHR45566:SF1">
    <property type="entry name" value="HTH-TYPE TRANSCRIPTIONAL REGULATOR YHJB-RELATED"/>
    <property type="match status" value="1"/>
</dbReference>
<dbReference type="PROSITE" id="PS00622">
    <property type="entry name" value="HTH_LUXR_1"/>
    <property type="match status" value="1"/>
</dbReference>
<dbReference type="GO" id="GO:0000160">
    <property type="term" value="P:phosphorelay signal transduction system"/>
    <property type="evidence" value="ECO:0007669"/>
    <property type="project" value="InterPro"/>
</dbReference>
<dbReference type="CDD" id="cd06170">
    <property type="entry name" value="LuxR_C_like"/>
    <property type="match status" value="1"/>
</dbReference>
<reference evidence="7" key="2">
    <citation type="submission" date="2023-07" db="EMBL/GenBank/DDBJ databases">
        <title>Genome content predicts the carbon catabolic preferences of heterotrophic bacteria.</title>
        <authorList>
            <person name="Gralka M."/>
        </authorList>
    </citation>
    <scope>NUCLEOTIDE SEQUENCE</scope>
    <source>
        <strain evidence="7">F2M12</strain>
    </source>
</reference>
<dbReference type="InterPro" id="IPR016032">
    <property type="entry name" value="Sig_transdc_resp-reg_C-effctor"/>
</dbReference>
<keyword evidence="1 3" id="KW-0597">Phosphoprotein</keyword>
<organism evidence="7 9">
    <name type="scientific">Alteromonas stellipolaris</name>
    <dbReference type="NCBI Taxonomy" id="233316"/>
    <lineage>
        <taxon>Bacteria</taxon>
        <taxon>Pseudomonadati</taxon>
        <taxon>Pseudomonadota</taxon>
        <taxon>Gammaproteobacteria</taxon>
        <taxon>Alteromonadales</taxon>
        <taxon>Alteromonadaceae</taxon>
        <taxon>Alteromonas/Salinimonas group</taxon>
        <taxon>Alteromonas</taxon>
    </lineage>
</organism>